<dbReference type="Pfam" id="PF00400">
    <property type="entry name" value="WD40"/>
    <property type="match status" value="4"/>
</dbReference>
<dbReference type="PANTHER" id="PTHR19849">
    <property type="entry name" value="PHOSPHOLIPASE A-2-ACTIVATING PROTEIN"/>
    <property type="match status" value="1"/>
</dbReference>
<dbReference type="SMART" id="SM00320">
    <property type="entry name" value="WD40"/>
    <property type="match status" value="7"/>
</dbReference>
<protein>
    <recommendedName>
        <fullName evidence="6">F-box domain-containing protein</fullName>
    </recommendedName>
</protein>
<evidence type="ECO:0000256" key="4">
    <source>
        <dbReference type="PROSITE-ProRule" id="PRU00221"/>
    </source>
</evidence>
<dbReference type="InterPro" id="IPR036047">
    <property type="entry name" value="F-box-like_dom_sf"/>
</dbReference>
<evidence type="ECO:0000256" key="1">
    <source>
        <dbReference type="ARBA" id="ARBA00022574"/>
    </source>
</evidence>
<dbReference type="FunFam" id="2.130.10.10:FF:000032">
    <property type="entry name" value="F-box/WD repeat-containing protein 7 isoform X1"/>
    <property type="match status" value="1"/>
</dbReference>
<dbReference type="Pfam" id="PF25178">
    <property type="entry name" value="Beta-prop_WDR41"/>
    <property type="match status" value="1"/>
</dbReference>
<evidence type="ECO:0000313" key="10">
    <source>
        <dbReference type="Proteomes" id="UP001372834"/>
    </source>
</evidence>
<evidence type="ECO:0000256" key="5">
    <source>
        <dbReference type="SAM" id="MobiDB-lite"/>
    </source>
</evidence>
<feature type="repeat" description="WD" evidence="4">
    <location>
        <begin position="369"/>
        <end position="408"/>
    </location>
</feature>
<dbReference type="InterPro" id="IPR015943">
    <property type="entry name" value="WD40/YVTN_repeat-like_dom_sf"/>
</dbReference>
<dbReference type="PROSITE" id="PS50181">
    <property type="entry name" value="FBOX"/>
    <property type="match status" value="1"/>
</dbReference>
<name>A0AAN8S987_POLSC</name>
<feature type="compositionally biased region" description="Acidic residues" evidence="5">
    <location>
        <begin position="47"/>
        <end position="59"/>
    </location>
</feature>
<feature type="repeat" description="WD" evidence="4">
    <location>
        <begin position="329"/>
        <end position="368"/>
    </location>
</feature>
<evidence type="ECO:0000313" key="8">
    <source>
        <dbReference type="EMBL" id="KAK6628806.1"/>
    </source>
</evidence>
<dbReference type="PRINTS" id="PR00320">
    <property type="entry name" value="GPROTEINBRPT"/>
</dbReference>
<evidence type="ECO:0000313" key="7">
    <source>
        <dbReference type="EMBL" id="KAK6627533.1"/>
    </source>
</evidence>
<dbReference type="InterPro" id="IPR020472">
    <property type="entry name" value="WD40_PAC1"/>
</dbReference>
<dbReference type="InterPro" id="IPR040102">
    <property type="entry name" value="WDR41"/>
</dbReference>
<dbReference type="InterPro" id="IPR019775">
    <property type="entry name" value="WD40_repeat_CS"/>
</dbReference>
<dbReference type="Proteomes" id="UP001359485">
    <property type="component" value="Unassembled WGS sequence"/>
</dbReference>
<organism evidence="8 10">
    <name type="scientific">Polyplax serrata</name>
    <name type="common">Common mouse louse</name>
    <dbReference type="NCBI Taxonomy" id="468196"/>
    <lineage>
        <taxon>Eukaryota</taxon>
        <taxon>Metazoa</taxon>
        <taxon>Ecdysozoa</taxon>
        <taxon>Arthropoda</taxon>
        <taxon>Hexapoda</taxon>
        <taxon>Insecta</taxon>
        <taxon>Pterygota</taxon>
        <taxon>Neoptera</taxon>
        <taxon>Paraneoptera</taxon>
        <taxon>Psocodea</taxon>
        <taxon>Troctomorpha</taxon>
        <taxon>Phthiraptera</taxon>
        <taxon>Anoplura</taxon>
        <taxon>Polyplacidae</taxon>
        <taxon>Polyplax</taxon>
    </lineage>
</organism>
<dbReference type="SUPFAM" id="SSF81383">
    <property type="entry name" value="F-box domain"/>
    <property type="match status" value="1"/>
</dbReference>
<dbReference type="Gene3D" id="2.130.10.10">
    <property type="entry name" value="YVTN repeat-like/Quinoprotein amine dehydrogenase"/>
    <property type="match status" value="1"/>
</dbReference>
<accession>A0AAN8S987</accession>
<dbReference type="GO" id="GO:0005737">
    <property type="term" value="C:cytoplasm"/>
    <property type="evidence" value="ECO:0007669"/>
    <property type="project" value="TreeGrafter"/>
</dbReference>
<keyword evidence="9" id="KW-1185">Reference proteome</keyword>
<dbReference type="GO" id="GO:0043161">
    <property type="term" value="P:proteasome-mediated ubiquitin-dependent protein catabolic process"/>
    <property type="evidence" value="ECO:0007669"/>
    <property type="project" value="TreeGrafter"/>
</dbReference>
<feature type="domain" description="F-box" evidence="6">
    <location>
        <begin position="189"/>
        <end position="235"/>
    </location>
</feature>
<dbReference type="SMART" id="SM00256">
    <property type="entry name" value="FBOX"/>
    <property type="match status" value="1"/>
</dbReference>
<dbReference type="PROSITE" id="PS50082">
    <property type="entry name" value="WD_REPEATS_2"/>
    <property type="match status" value="7"/>
</dbReference>
<dbReference type="GO" id="GO:0050793">
    <property type="term" value="P:regulation of developmental process"/>
    <property type="evidence" value="ECO:0007669"/>
    <property type="project" value="UniProtKB-ARBA"/>
</dbReference>
<dbReference type="AlphaFoldDB" id="A0AAN8S987"/>
<evidence type="ECO:0000256" key="2">
    <source>
        <dbReference type="ARBA" id="ARBA00022737"/>
    </source>
</evidence>
<keyword evidence="1 4" id="KW-0853">WD repeat</keyword>
<dbReference type="PROSITE" id="PS50294">
    <property type="entry name" value="WD_REPEATS_REGION"/>
    <property type="match status" value="5"/>
</dbReference>
<dbReference type="GO" id="GO:0043130">
    <property type="term" value="F:ubiquitin binding"/>
    <property type="evidence" value="ECO:0007669"/>
    <property type="project" value="TreeGrafter"/>
</dbReference>
<keyword evidence="3" id="KW-0833">Ubl conjugation pathway</keyword>
<evidence type="ECO:0000256" key="3">
    <source>
        <dbReference type="ARBA" id="ARBA00022786"/>
    </source>
</evidence>
<dbReference type="SUPFAM" id="SSF50978">
    <property type="entry name" value="WD40 repeat-like"/>
    <property type="match status" value="1"/>
</dbReference>
<sequence length="623" mass="69512">MAPPCTSKSITQQTDPSKNGKHDENAREEKKGSDDGGEEVQCGVCDGDGDQMSEGEESWSDSSLQQVEDEPKTAVQVQKPSCSKSIAQRKRKHENSTNKSDEPDSSTLCKKINSENKTEGGPGSGKEKTKTRCIIPTKDNPPPELHDWLVQFQKWTNAERLLALDQLIELCNPSQVRHIMQVIEPQFQRDFISLLPKELALHVLSFLEPRDLLRAAQTCQTWRFLAEDNLLWREKCREAGIEDVREYLHRRRQRSGGNVASSWKAAFMRQHKIEMNWRTRPIRAVKVLKGHDDHVITCLQFSGNRIVSGSDDNTLKVWSATTGKCLRTLVGHTGGVWSSQMSGNIIISGSTDRTLKVWNAESGSCIHTLYGHTSTVRCMHLHQNRVVSGSRDATLRVWNIDTGECLYVLVGHLAAVRCVQYDGKLVVSGAYDYMVKVWIPEREECLHTLQGHTNRVYSLQFDGVHVVSGSLDTSIRVWEVESGACRHTLMGHQSLTSGMELRNNILVSGNADSTVKVWDIVTGQCLQTLSGPNKHQSAVTCLQFNKRFVITSSDDGTVKLWDVRTGEFIRNLVALDSGGSGGVVWRIRANETKLVCAVGSRNGTEETKLLVLDFDVESTKSTS</sequence>
<keyword evidence="2" id="KW-0677">Repeat</keyword>
<feature type="repeat" description="WD" evidence="4">
    <location>
        <begin position="449"/>
        <end position="488"/>
    </location>
</feature>
<gene>
    <name evidence="8" type="ORF">RUM43_002622</name>
    <name evidence="7" type="ORF">RUM44_010011</name>
</gene>
<evidence type="ECO:0000259" key="6">
    <source>
        <dbReference type="PROSITE" id="PS50181"/>
    </source>
</evidence>
<feature type="compositionally biased region" description="Basic and acidic residues" evidence="5">
    <location>
        <begin position="18"/>
        <end position="34"/>
    </location>
</feature>
<feature type="repeat" description="WD" evidence="4">
    <location>
        <begin position="489"/>
        <end position="528"/>
    </location>
</feature>
<dbReference type="Pfam" id="PF12937">
    <property type="entry name" value="F-box-like"/>
    <property type="match status" value="1"/>
</dbReference>
<dbReference type="GO" id="GO:0010992">
    <property type="term" value="P:ubiquitin recycling"/>
    <property type="evidence" value="ECO:0007669"/>
    <property type="project" value="TreeGrafter"/>
</dbReference>
<feature type="region of interest" description="Disordered" evidence="5">
    <location>
        <begin position="1"/>
        <end position="133"/>
    </location>
</feature>
<dbReference type="CDD" id="cd00200">
    <property type="entry name" value="WD40"/>
    <property type="match status" value="1"/>
</dbReference>
<dbReference type="Proteomes" id="UP001372834">
    <property type="component" value="Unassembled WGS sequence"/>
</dbReference>
<feature type="compositionally biased region" description="Polar residues" evidence="5">
    <location>
        <begin position="75"/>
        <end position="86"/>
    </location>
</feature>
<feature type="repeat" description="WD" evidence="4">
    <location>
        <begin position="409"/>
        <end position="438"/>
    </location>
</feature>
<feature type="repeat" description="WD" evidence="4">
    <location>
        <begin position="302"/>
        <end position="328"/>
    </location>
</feature>
<dbReference type="CDD" id="cd22133">
    <property type="entry name" value="F-box_FBXW7"/>
    <property type="match status" value="1"/>
</dbReference>
<dbReference type="InterPro" id="IPR001680">
    <property type="entry name" value="WD40_rpt"/>
</dbReference>
<feature type="repeat" description="WD" evidence="4">
    <location>
        <begin position="532"/>
        <end position="571"/>
    </location>
</feature>
<dbReference type="FunFam" id="1.20.1280.50:FF:000133">
    <property type="entry name" value="F-box and WD repeat domain-containing 7"/>
    <property type="match status" value="1"/>
</dbReference>
<dbReference type="Gene3D" id="1.20.1280.50">
    <property type="match status" value="1"/>
</dbReference>
<evidence type="ECO:0000313" key="9">
    <source>
        <dbReference type="Proteomes" id="UP001359485"/>
    </source>
</evidence>
<dbReference type="InterPro" id="IPR036322">
    <property type="entry name" value="WD40_repeat_dom_sf"/>
</dbReference>
<dbReference type="GO" id="GO:0005634">
    <property type="term" value="C:nucleus"/>
    <property type="evidence" value="ECO:0007669"/>
    <property type="project" value="TreeGrafter"/>
</dbReference>
<dbReference type="EMBL" id="JAWJWE010000036">
    <property type="protein sequence ID" value="KAK6628806.1"/>
    <property type="molecule type" value="Genomic_DNA"/>
</dbReference>
<dbReference type="InterPro" id="IPR001810">
    <property type="entry name" value="F-box_dom"/>
</dbReference>
<dbReference type="PANTHER" id="PTHR19849:SF1">
    <property type="entry name" value="F-BOX_WD REPEAT-CONTAINING PROTEIN 7"/>
    <property type="match status" value="1"/>
</dbReference>
<reference evidence="8 10" key="1">
    <citation type="submission" date="2023-10" db="EMBL/GenBank/DDBJ databases">
        <title>Genomes of two closely related lineages of the louse Polyplax serrata with different host specificities.</title>
        <authorList>
            <person name="Martinu J."/>
            <person name="Tarabai H."/>
            <person name="Stefka J."/>
            <person name="Hypsa V."/>
        </authorList>
    </citation>
    <scope>NUCLEOTIDE SEQUENCE [LARGE SCALE GENOMIC DNA]</scope>
    <source>
        <strain evidence="7">98ZLc_SE</strain>
        <strain evidence="8">HR10_N</strain>
    </source>
</reference>
<dbReference type="EMBL" id="JAWJWF010000045">
    <property type="protein sequence ID" value="KAK6627533.1"/>
    <property type="molecule type" value="Genomic_DNA"/>
</dbReference>
<dbReference type="PROSITE" id="PS00678">
    <property type="entry name" value="WD_REPEATS_1"/>
    <property type="match status" value="5"/>
</dbReference>
<comment type="caution">
    <text evidence="8">The sequence shown here is derived from an EMBL/GenBank/DDBJ whole genome shotgun (WGS) entry which is preliminary data.</text>
</comment>
<feature type="compositionally biased region" description="Polar residues" evidence="5">
    <location>
        <begin position="1"/>
        <end position="17"/>
    </location>
</feature>
<proteinExistence type="predicted"/>